<dbReference type="EMBL" id="GL891382">
    <property type="protein sequence ID" value="EGO52775.1"/>
    <property type="molecule type" value="Genomic_DNA"/>
</dbReference>
<dbReference type="GeneID" id="20823689"/>
<sequence>MEMHLALERHPQVLRAEFLTISTSLFRLRARCTIQGLKEQMPLFSPLQIFVFPQHQSKAK</sequence>
<evidence type="ECO:0000313" key="1">
    <source>
        <dbReference type="EMBL" id="EGO52775.1"/>
    </source>
</evidence>
<dbReference type="RefSeq" id="XP_009856409.1">
    <property type="nucleotide sequence ID" value="XM_009858107.1"/>
</dbReference>
<organism evidence="1 2">
    <name type="scientific">Neurospora tetrasperma (strain FGSC 2508 / ATCC MYA-4615 / P0657)</name>
    <dbReference type="NCBI Taxonomy" id="510951"/>
    <lineage>
        <taxon>Eukaryota</taxon>
        <taxon>Fungi</taxon>
        <taxon>Dikarya</taxon>
        <taxon>Ascomycota</taxon>
        <taxon>Pezizomycotina</taxon>
        <taxon>Sordariomycetes</taxon>
        <taxon>Sordariomycetidae</taxon>
        <taxon>Sordariales</taxon>
        <taxon>Sordariaceae</taxon>
        <taxon>Neurospora</taxon>
    </lineage>
</organism>
<dbReference type="VEuPathDB" id="FungiDB:NEUTE1DRAFT_118923"/>
<accession>F8N4Z1</accession>
<evidence type="ECO:0000313" key="2">
    <source>
        <dbReference type="Proteomes" id="UP000008065"/>
    </source>
</evidence>
<protein>
    <submittedName>
        <fullName evidence="1">Uncharacterized protein</fullName>
    </submittedName>
</protein>
<dbReference type="Proteomes" id="UP000008065">
    <property type="component" value="Unassembled WGS sequence"/>
</dbReference>
<reference evidence="2" key="1">
    <citation type="journal article" date="2011" name="Genetics">
        <title>Massive changes in genome architecture accompany the transition to self-fertility in the filamentous fungus Neurospora tetrasperma.</title>
        <authorList>
            <person name="Ellison C.E."/>
            <person name="Stajich J.E."/>
            <person name="Jacobson D.J."/>
            <person name="Natvig D.O."/>
            <person name="Lapidus A."/>
            <person name="Foster B."/>
            <person name="Aerts A."/>
            <person name="Riley R."/>
            <person name="Lindquist E.A."/>
            <person name="Grigoriev I.V."/>
            <person name="Taylor J.W."/>
        </authorList>
    </citation>
    <scope>NUCLEOTIDE SEQUENCE [LARGE SCALE GENOMIC DNA]</scope>
    <source>
        <strain evidence="2">FGSC 2508 / P0657</strain>
    </source>
</reference>
<proteinExistence type="predicted"/>
<name>F8N4Z1_NEUT8</name>
<dbReference type="AlphaFoldDB" id="F8N4Z1"/>
<keyword evidence="2" id="KW-1185">Reference proteome</keyword>
<gene>
    <name evidence="1" type="ORF">NEUTE1DRAFT_118923</name>
</gene>
<dbReference type="HOGENOM" id="CLU_2942336_0_0_1"/>
<dbReference type="KEGG" id="nte:NEUTE1DRAFT118923"/>